<dbReference type="GO" id="GO:0016706">
    <property type="term" value="F:2-oxoglutarate-dependent dioxygenase activity"/>
    <property type="evidence" value="ECO:0007669"/>
    <property type="project" value="UniProtKB-ARBA"/>
</dbReference>
<reference evidence="1" key="1">
    <citation type="submission" date="2019-09" db="EMBL/GenBank/DDBJ databases">
        <title>Characterisation of the sponge microbiome using genome-centric metagenomics.</title>
        <authorList>
            <person name="Engelberts J.P."/>
            <person name="Robbins S.J."/>
            <person name="De Goeij J.M."/>
            <person name="Aranda M."/>
            <person name="Bell S.C."/>
            <person name="Webster N.S."/>
        </authorList>
    </citation>
    <scope>NUCLEOTIDE SEQUENCE</scope>
    <source>
        <strain evidence="1">SB0662_bin_9</strain>
    </source>
</reference>
<sequence>MSLDTVQQYLFDLQGYLVIENALSTDEVATINAILDEHQLPEEGSRERFGSAPDGPGFLDWGQPFCNLLDHETIMPILRQQLGDCFRLDRIYGICMEEDTGRVLTSALHADYGATAPFSGVEEGEYFAFKSNQIYNGFVVVTWNLTDSGPGMGGFSCIPGSHKSNYKVPRAIFDSPETSPAVVMPHAPAGSVTLFTESLTHGTAVWRSKTGRRSLLYKYCVSHMAWKSSRVQIPDSVKLTDRQEILFGEPGDPHRYFPSLFV</sequence>
<organism evidence="1">
    <name type="scientific">Caldilineaceae bacterium SB0662_bin_9</name>
    <dbReference type="NCBI Taxonomy" id="2605258"/>
    <lineage>
        <taxon>Bacteria</taxon>
        <taxon>Bacillati</taxon>
        <taxon>Chloroflexota</taxon>
        <taxon>Caldilineae</taxon>
        <taxon>Caldilineales</taxon>
        <taxon>Caldilineaceae</taxon>
    </lineage>
</organism>
<keyword evidence="1" id="KW-0560">Oxidoreductase</keyword>
<gene>
    <name evidence="1" type="ORF">F4Y08_12105</name>
</gene>
<dbReference type="EMBL" id="VXPY01000085">
    <property type="protein sequence ID" value="MYD91057.1"/>
    <property type="molecule type" value="Genomic_DNA"/>
</dbReference>
<dbReference type="InterPro" id="IPR008775">
    <property type="entry name" value="Phytyl_CoA_dOase-like"/>
</dbReference>
<dbReference type="Gene3D" id="2.60.120.620">
    <property type="entry name" value="q2cbj1_9rhob like domain"/>
    <property type="match status" value="1"/>
</dbReference>
<evidence type="ECO:0000313" key="1">
    <source>
        <dbReference type="EMBL" id="MYD91057.1"/>
    </source>
</evidence>
<comment type="caution">
    <text evidence="1">The sequence shown here is derived from an EMBL/GenBank/DDBJ whole genome shotgun (WGS) entry which is preliminary data.</text>
</comment>
<name>A0A6B1DVN5_9CHLR</name>
<dbReference type="AlphaFoldDB" id="A0A6B1DVN5"/>
<dbReference type="Pfam" id="PF05721">
    <property type="entry name" value="PhyH"/>
    <property type="match status" value="1"/>
</dbReference>
<proteinExistence type="predicted"/>
<keyword evidence="1" id="KW-0223">Dioxygenase</keyword>
<dbReference type="SUPFAM" id="SSF51197">
    <property type="entry name" value="Clavaminate synthase-like"/>
    <property type="match status" value="1"/>
</dbReference>
<accession>A0A6B1DVN5</accession>
<protein>
    <submittedName>
        <fullName evidence="1">Phytanoyl-CoA dioxygenase family protein</fullName>
    </submittedName>
</protein>